<comment type="caution">
    <text evidence="4">The sequence shown here is derived from an EMBL/GenBank/DDBJ whole genome shotgun (WGS) entry which is preliminary data.</text>
</comment>
<sequence length="386" mass="43959">MNIKEREQNQNNEQNGNVTTSSTVFNEKKLELKAFSEKLPAEAELPSVPLSGGVFGWFNYDVTGSDLNRLTESIQDKLIEQNKALVRTIQEFNTIYDTFSALDKEYIQGILISLKAAEEANSKALRGIKGVEENQDQIKQMINQQKQVIQVLKNFKDKIERIEHIEDVDEIFDIYSTIPGYFKAIEAKIEAQDLTVADLTDEINELISSHSVFQDNLDYFKENQVEQFETMKQLVSHQDDGLSKIEAISKENKTNIETLNKEVAIYGEEYSDLKRLIQDDIQTLFEMVARNYSEFDTKIRSTINEVANNKMNFENDIKELKIGMEKQEESMSAYLESELSKAKNEIAELSLLTGGLSKALKTTRVISFASIAIIFFLVILIISGVL</sequence>
<feature type="region of interest" description="Disordered" evidence="2">
    <location>
        <begin position="1"/>
        <end position="22"/>
    </location>
</feature>
<feature type="transmembrane region" description="Helical" evidence="3">
    <location>
        <begin position="365"/>
        <end position="385"/>
    </location>
</feature>
<gene>
    <name evidence="4" type="ORF">ACFFGV_20170</name>
</gene>
<keyword evidence="3" id="KW-1133">Transmembrane helix</keyword>
<dbReference type="EMBL" id="JBHLTP010000023">
    <property type="protein sequence ID" value="MFC0525897.1"/>
    <property type="molecule type" value="Genomic_DNA"/>
</dbReference>
<evidence type="ECO:0000256" key="3">
    <source>
        <dbReference type="SAM" id="Phobius"/>
    </source>
</evidence>
<keyword evidence="3" id="KW-0472">Membrane</keyword>
<evidence type="ECO:0000313" key="4">
    <source>
        <dbReference type="EMBL" id="MFC0525897.1"/>
    </source>
</evidence>
<protein>
    <recommendedName>
        <fullName evidence="6">LXG domain-containing protein</fullName>
    </recommendedName>
</protein>
<name>A0ABV6LU09_9BACI</name>
<keyword evidence="1" id="KW-0175">Coiled coil</keyword>
<reference evidence="4 5" key="1">
    <citation type="submission" date="2024-09" db="EMBL/GenBank/DDBJ databases">
        <authorList>
            <person name="Sun Q."/>
            <person name="Mori K."/>
        </authorList>
    </citation>
    <scope>NUCLEOTIDE SEQUENCE [LARGE SCALE GENOMIC DNA]</scope>
    <source>
        <strain evidence="4 5">NCAIM B.02529</strain>
    </source>
</reference>
<evidence type="ECO:0000256" key="2">
    <source>
        <dbReference type="SAM" id="MobiDB-lite"/>
    </source>
</evidence>
<keyword evidence="3" id="KW-0812">Transmembrane</keyword>
<evidence type="ECO:0000256" key="1">
    <source>
        <dbReference type="SAM" id="Coils"/>
    </source>
</evidence>
<proteinExistence type="predicted"/>
<keyword evidence="5" id="KW-1185">Reference proteome</keyword>
<evidence type="ECO:0008006" key="6">
    <source>
        <dbReference type="Google" id="ProtNLM"/>
    </source>
</evidence>
<feature type="coiled-coil region" evidence="1">
    <location>
        <begin position="303"/>
        <end position="352"/>
    </location>
</feature>
<evidence type="ECO:0000313" key="5">
    <source>
        <dbReference type="Proteomes" id="UP001589836"/>
    </source>
</evidence>
<dbReference type="Proteomes" id="UP001589836">
    <property type="component" value="Unassembled WGS sequence"/>
</dbReference>
<accession>A0ABV6LU09</accession>
<organism evidence="4 5">
    <name type="scientific">Pontibacillus salicampi</name>
    <dbReference type="NCBI Taxonomy" id="1449801"/>
    <lineage>
        <taxon>Bacteria</taxon>
        <taxon>Bacillati</taxon>
        <taxon>Bacillota</taxon>
        <taxon>Bacilli</taxon>
        <taxon>Bacillales</taxon>
        <taxon>Bacillaceae</taxon>
        <taxon>Pontibacillus</taxon>
    </lineage>
</organism>